<reference evidence="1" key="1">
    <citation type="submission" date="2019-08" db="EMBL/GenBank/DDBJ databases">
        <authorList>
            <person name="Kucharzyk K."/>
            <person name="Murdoch R.W."/>
            <person name="Higgins S."/>
            <person name="Loffler F."/>
        </authorList>
    </citation>
    <scope>NUCLEOTIDE SEQUENCE</scope>
</reference>
<protein>
    <submittedName>
        <fullName evidence="1">Uncharacterized protein</fullName>
    </submittedName>
</protein>
<name>A0A645AMD0_9ZZZZ</name>
<comment type="caution">
    <text evidence="1">The sequence shown here is derived from an EMBL/GenBank/DDBJ whole genome shotgun (WGS) entry which is preliminary data.</text>
</comment>
<proteinExistence type="predicted"/>
<dbReference type="EMBL" id="VSSQ01013124">
    <property type="protein sequence ID" value="MPM50784.1"/>
    <property type="molecule type" value="Genomic_DNA"/>
</dbReference>
<gene>
    <name evidence="1" type="ORF">SDC9_97527</name>
</gene>
<dbReference type="AlphaFoldDB" id="A0A645AMD0"/>
<evidence type="ECO:0000313" key="1">
    <source>
        <dbReference type="EMBL" id="MPM50784.1"/>
    </source>
</evidence>
<accession>A0A645AMD0</accession>
<sequence>MADTALDIRGALVNSSQKFRKEILLMPVVALSDTTQHMTMRYGIRGKEIVGEARSGAKLRPYKIEKGQTNTSSIDTRTLETHLGDVIEEFDPYTLYKTIFSEPISKKRTELELVKALAVEMANQSTEDLPKAIFTGVRNEAGTDTLALFDGFDTICKAEKTAGNISVAKKNLVELGDITEANVGDKLKLIHKSAHVTLRSTQTKMYVPVWVKELYDEWYLANFGAVQYNSKFEQDFLHGTNRRCELVALPAMEDSTHIFLTTKKNMLVGCDQESDKENVRIRECDNPKVVQFFMMLFFGVQFESINPKVFMAASITKPVI</sequence>
<organism evidence="1">
    <name type="scientific">bioreactor metagenome</name>
    <dbReference type="NCBI Taxonomy" id="1076179"/>
    <lineage>
        <taxon>unclassified sequences</taxon>
        <taxon>metagenomes</taxon>
        <taxon>ecological metagenomes</taxon>
    </lineage>
</organism>